<keyword evidence="3" id="KW-1185">Reference proteome</keyword>
<accession>A0AAE0K537</accession>
<feature type="chain" id="PRO_5042028412" evidence="1">
    <location>
        <begin position="20"/>
        <end position="126"/>
    </location>
</feature>
<evidence type="ECO:0000313" key="3">
    <source>
        <dbReference type="Proteomes" id="UP001285441"/>
    </source>
</evidence>
<keyword evidence="1" id="KW-0732">Signal</keyword>
<reference evidence="2" key="1">
    <citation type="journal article" date="2023" name="Mol. Phylogenet. Evol.">
        <title>Genome-scale phylogeny and comparative genomics of the fungal order Sordariales.</title>
        <authorList>
            <person name="Hensen N."/>
            <person name="Bonometti L."/>
            <person name="Westerberg I."/>
            <person name="Brannstrom I.O."/>
            <person name="Guillou S."/>
            <person name="Cros-Aarteil S."/>
            <person name="Calhoun S."/>
            <person name="Haridas S."/>
            <person name="Kuo A."/>
            <person name="Mondo S."/>
            <person name="Pangilinan J."/>
            <person name="Riley R."/>
            <person name="LaButti K."/>
            <person name="Andreopoulos B."/>
            <person name="Lipzen A."/>
            <person name="Chen C."/>
            <person name="Yan M."/>
            <person name="Daum C."/>
            <person name="Ng V."/>
            <person name="Clum A."/>
            <person name="Steindorff A."/>
            <person name="Ohm R.A."/>
            <person name="Martin F."/>
            <person name="Silar P."/>
            <person name="Natvig D.O."/>
            <person name="Lalanne C."/>
            <person name="Gautier V."/>
            <person name="Ament-Velasquez S.L."/>
            <person name="Kruys A."/>
            <person name="Hutchinson M.I."/>
            <person name="Powell A.J."/>
            <person name="Barry K."/>
            <person name="Miller A.N."/>
            <person name="Grigoriev I.V."/>
            <person name="Debuchy R."/>
            <person name="Gladieux P."/>
            <person name="Hiltunen Thoren M."/>
            <person name="Johannesson H."/>
        </authorList>
    </citation>
    <scope>NUCLEOTIDE SEQUENCE</scope>
    <source>
        <strain evidence="2">CBS 232.78</strain>
    </source>
</reference>
<evidence type="ECO:0000313" key="2">
    <source>
        <dbReference type="EMBL" id="KAK3370236.1"/>
    </source>
</evidence>
<organism evidence="2 3">
    <name type="scientific">Podospora didyma</name>
    <dbReference type="NCBI Taxonomy" id="330526"/>
    <lineage>
        <taxon>Eukaryota</taxon>
        <taxon>Fungi</taxon>
        <taxon>Dikarya</taxon>
        <taxon>Ascomycota</taxon>
        <taxon>Pezizomycotina</taxon>
        <taxon>Sordariomycetes</taxon>
        <taxon>Sordariomycetidae</taxon>
        <taxon>Sordariales</taxon>
        <taxon>Podosporaceae</taxon>
        <taxon>Podospora</taxon>
    </lineage>
</organism>
<dbReference type="Proteomes" id="UP001285441">
    <property type="component" value="Unassembled WGS sequence"/>
</dbReference>
<dbReference type="EMBL" id="JAULSW010000009">
    <property type="protein sequence ID" value="KAK3370236.1"/>
    <property type="molecule type" value="Genomic_DNA"/>
</dbReference>
<sequence length="126" mass="13348">MKTAAILGFATALATLTSAGSYHGDYYKNMTTYTTTITKPYHSKNYTTKTTTYCPSSSITYYPPHGNHTKSYPHGNYTTYIDTSAYATPTGPTATSSQSLIPTAGATSNKAVGALAVVGVAIAYMF</sequence>
<reference evidence="2" key="2">
    <citation type="submission" date="2023-06" db="EMBL/GenBank/DDBJ databases">
        <authorList>
            <consortium name="Lawrence Berkeley National Laboratory"/>
            <person name="Haridas S."/>
            <person name="Hensen N."/>
            <person name="Bonometti L."/>
            <person name="Westerberg I."/>
            <person name="Brannstrom I.O."/>
            <person name="Guillou S."/>
            <person name="Cros-Aarteil S."/>
            <person name="Calhoun S."/>
            <person name="Kuo A."/>
            <person name="Mondo S."/>
            <person name="Pangilinan J."/>
            <person name="Riley R."/>
            <person name="LaButti K."/>
            <person name="Andreopoulos B."/>
            <person name="Lipzen A."/>
            <person name="Chen C."/>
            <person name="Yanf M."/>
            <person name="Daum C."/>
            <person name="Ng V."/>
            <person name="Clum A."/>
            <person name="Steindorff A."/>
            <person name="Ohm R."/>
            <person name="Martin F."/>
            <person name="Silar P."/>
            <person name="Natvig D."/>
            <person name="Lalanne C."/>
            <person name="Gautier V."/>
            <person name="Ament-velasquez S.L."/>
            <person name="Kruys A."/>
            <person name="Hutchinson M.I."/>
            <person name="Powell A.J."/>
            <person name="Barry K."/>
            <person name="Miller A.N."/>
            <person name="Grigoriev I.V."/>
            <person name="Debuchy R."/>
            <person name="Gladieux P."/>
            <person name="Thoren M.H."/>
            <person name="Johannesson H."/>
        </authorList>
    </citation>
    <scope>NUCLEOTIDE SEQUENCE</scope>
    <source>
        <strain evidence="2">CBS 232.78</strain>
    </source>
</reference>
<comment type="caution">
    <text evidence="2">The sequence shown here is derived from an EMBL/GenBank/DDBJ whole genome shotgun (WGS) entry which is preliminary data.</text>
</comment>
<proteinExistence type="predicted"/>
<feature type="signal peptide" evidence="1">
    <location>
        <begin position="1"/>
        <end position="19"/>
    </location>
</feature>
<gene>
    <name evidence="2" type="ORF">B0H63DRAFT_454432</name>
</gene>
<dbReference type="AlphaFoldDB" id="A0AAE0K537"/>
<evidence type="ECO:0000256" key="1">
    <source>
        <dbReference type="SAM" id="SignalP"/>
    </source>
</evidence>
<name>A0AAE0K537_9PEZI</name>
<protein>
    <submittedName>
        <fullName evidence="2">Uncharacterized protein</fullName>
    </submittedName>
</protein>